<dbReference type="InterPro" id="IPR032675">
    <property type="entry name" value="LRR_dom_sf"/>
</dbReference>
<dbReference type="Proteomes" id="UP000054217">
    <property type="component" value="Unassembled WGS sequence"/>
</dbReference>
<gene>
    <name evidence="5" type="ORF">M404DRAFT_133148</name>
</gene>
<feature type="compositionally biased region" description="Pro residues" evidence="4">
    <location>
        <begin position="222"/>
        <end position="235"/>
    </location>
</feature>
<name>A0A0C3PJC0_PISTI</name>
<dbReference type="GO" id="GO:0005829">
    <property type="term" value="C:cytosol"/>
    <property type="evidence" value="ECO:0007669"/>
    <property type="project" value="TreeGrafter"/>
</dbReference>
<keyword evidence="2" id="KW-0433">Leucine-rich repeat</keyword>
<keyword evidence="6" id="KW-1185">Reference proteome</keyword>
<dbReference type="GO" id="GO:0005634">
    <property type="term" value="C:nucleus"/>
    <property type="evidence" value="ECO:0007669"/>
    <property type="project" value="TreeGrafter"/>
</dbReference>
<protein>
    <recommendedName>
        <fullName evidence="7">F-box domain-containing protein</fullName>
    </recommendedName>
</protein>
<reference evidence="6" key="2">
    <citation type="submission" date="2015-01" db="EMBL/GenBank/DDBJ databases">
        <title>Evolutionary Origins and Diversification of the Mycorrhizal Mutualists.</title>
        <authorList>
            <consortium name="DOE Joint Genome Institute"/>
            <consortium name="Mycorrhizal Genomics Consortium"/>
            <person name="Kohler A."/>
            <person name="Kuo A."/>
            <person name="Nagy L.G."/>
            <person name="Floudas D."/>
            <person name="Copeland A."/>
            <person name="Barry K.W."/>
            <person name="Cichocki N."/>
            <person name="Veneault-Fourrey C."/>
            <person name="LaButti K."/>
            <person name="Lindquist E.A."/>
            <person name="Lipzen A."/>
            <person name="Lundell T."/>
            <person name="Morin E."/>
            <person name="Murat C."/>
            <person name="Riley R."/>
            <person name="Ohm R."/>
            <person name="Sun H."/>
            <person name="Tunlid A."/>
            <person name="Henrissat B."/>
            <person name="Grigoriev I.V."/>
            <person name="Hibbett D.S."/>
            <person name="Martin F."/>
        </authorList>
    </citation>
    <scope>NUCLEOTIDE SEQUENCE [LARGE SCALE GENOMIC DNA]</scope>
    <source>
        <strain evidence="6">Marx 270</strain>
    </source>
</reference>
<feature type="region of interest" description="Disordered" evidence="4">
    <location>
        <begin position="222"/>
        <end position="247"/>
    </location>
</feature>
<evidence type="ECO:0000256" key="3">
    <source>
        <dbReference type="ARBA" id="ARBA00022737"/>
    </source>
</evidence>
<reference evidence="5 6" key="1">
    <citation type="submission" date="2014-04" db="EMBL/GenBank/DDBJ databases">
        <authorList>
            <consortium name="DOE Joint Genome Institute"/>
            <person name="Kuo A."/>
            <person name="Kohler A."/>
            <person name="Costa M.D."/>
            <person name="Nagy L.G."/>
            <person name="Floudas D."/>
            <person name="Copeland A."/>
            <person name="Barry K.W."/>
            <person name="Cichocki N."/>
            <person name="Veneault-Fourrey C."/>
            <person name="LaButti K."/>
            <person name="Lindquist E.A."/>
            <person name="Lipzen A."/>
            <person name="Lundell T."/>
            <person name="Morin E."/>
            <person name="Murat C."/>
            <person name="Sun H."/>
            <person name="Tunlid A."/>
            <person name="Henrissat B."/>
            <person name="Grigoriev I.V."/>
            <person name="Hibbett D.S."/>
            <person name="Martin F."/>
            <person name="Nordberg H.P."/>
            <person name="Cantor M.N."/>
            <person name="Hua S.X."/>
        </authorList>
    </citation>
    <scope>NUCLEOTIDE SEQUENCE [LARGE SCALE GENOMIC DNA]</scope>
    <source>
        <strain evidence="5 6">Marx 270</strain>
    </source>
</reference>
<evidence type="ECO:0000256" key="4">
    <source>
        <dbReference type="SAM" id="MobiDB-lite"/>
    </source>
</evidence>
<organism evidence="5 6">
    <name type="scientific">Pisolithus tinctorius Marx 270</name>
    <dbReference type="NCBI Taxonomy" id="870435"/>
    <lineage>
        <taxon>Eukaryota</taxon>
        <taxon>Fungi</taxon>
        <taxon>Dikarya</taxon>
        <taxon>Basidiomycota</taxon>
        <taxon>Agaricomycotina</taxon>
        <taxon>Agaricomycetes</taxon>
        <taxon>Agaricomycetidae</taxon>
        <taxon>Boletales</taxon>
        <taxon>Sclerodermatineae</taxon>
        <taxon>Pisolithaceae</taxon>
        <taxon>Pisolithus</taxon>
    </lineage>
</organism>
<dbReference type="EMBL" id="KN831956">
    <property type="protein sequence ID" value="KIO08691.1"/>
    <property type="molecule type" value="Genomic_DNA"/>
</dbReference>
<feature type="compositionally biased region" description="Low complexity" evidence="4">
    <location>
        <begin position="236"/>
        <end position="245"/>
    </location>
</feature>
<evidence type="ECO:0000256" key="2">
    <source>
        <dbReference type="ARBA" id="ARBA00022614"/>
    </source>
</evidence>
<dbReference type="SMART" id="SM00368">
    <property type="entry name" value="LRR_RI"/>
    <property type="match status" value="4"/>
</dbReference>
<dbReference type="HOGENOM" id="CLU_028411_0_0_1"/>
<evidence type="ECO:0000313" key="6">
    <source>
        <dbReference type="Proteomes" id="UP000054217"/>
    </source>
</evidence>
<dbReference type="GO" id="GO:0048471">
    <property type="term" value="C:perinuclear region of cytoplasm"/>
    <property type="evidence" value="ECO:0007669"/>
    <property type="project" value="TreeGrafter"/>
</dbReference>
<dbReference type="Gene3D" id="3.80.10.10">
    <property type="entry name" value="Ribonuclease Inhibitor"/>
    <property type="match status" value="1"/>
</dbReference>
<evidence type="ECO:0008006" key="7">
    <source>
        <dbReference type="Google" id="ProtNLM"/>
    </source>
</evidence>
<dbReference type="InParanoid" id="A0A0C3PJC0"/>
<keyword evidence="3" id="KW-0677">Repeat</keyword>
<dbReference type="PANTHER" id="PTHR24113">
    <property type="entry name" value="RAN GTPASE-ACTIVATING PROTEIN 1"/>
    <property type="match status" value="1"/>
</dbReference>
<dbReference type="PANTHER" id="PTHR24113:SF12">
    <property type="entry name" value="RAN GTPASE-ACTIVATING PROTEIN 1"/>
    <property type="match status" value="1"/>
</dbReference>
<evidence type="ECO:0000256" key="1">
    <source>
        <dbReference type="ARBA" id="ARBA00022468"/>
    </source>
</evidence>
<dbReference type="GO" id="GO:0006913">
    <property type="term" value="P:nucleocytoplasmic transport"/>
    <property type="evidence" value="ECO:0007669"/>
    <property type="project" value="TreeGrafter"/>
</dbReference>
<sequence>MQFAAGAQKVIPLLNSYRNGVIKMSLNHNSLGDDGICQLFAYLSSPEGSKHRATLTDISLTGNGIGCKGLQAIAEYVRGNDVLRTLWLTNNDFTPDPATLSCLANALNNSRLRLLSLTGNSRLGDSFVERFLPLLRSRFLQELHINTIGLTPRSAPVIATWITGSRARSSQGVCHLQTLKCSGNSLGARGVSEILRAIERGNWALTKVEVYANRLPDAPLPSLPPSLPSSSPPSSPDKLLPDGSLAASDTDEAWKDCDRALHRITMRNQYWKRRVEKEALNLLKYARPLLMRSRSSTSSASLVLSHPSSSPPSTLTMGFVALPNELKLCILSQFAPTLSSTQRVHIYNYASDPATLPPLTPTLRRDISKPCLADPSTLGASVGGPNYGSGCPAGKCMGPNSLVCRREEERARFLEAVGCTAYEPELDESVD</sequence>
<dbReference type="InterPro" id="IPR027038">
    <property type="entry name" value="RanGap"/>
</dbReference>
<dbReference type="GO" id="GO:0031267">
    <property type="term" value="F:small GTPase binding"/>
    <property type="evidence" value="ECO:0007669"/>
    <property type="project" value="TreeGrafter"/>
</dbReference>
<dbReference type="SUPFAM" id="SSF52047">
    <property type="entry name" value="RNI-like"/>
    <property type="match status" value="1"/>
</dbReference>
<keyword evidence="1" id="KW-0343">GTPase activation</keyword>
<proteinExistence type="predicted"/>
<accession>A0A0C3PJC0</accession>
<evidence type="ECO:0000313" key="5">
    <source>
        <dbReference type="EMBL" id="KIO08691.1"/>
    </source>
</evidence>
<dbReference type="STRING" id="870435.A0A0C3PJC0"/>
<dbReference type="AlphaFoldDB" id="A0A0C3PJC0"/>
<dbReference type="OrthoDB" id="120976at2759"/>
<dbReference type="GO" id="GO:0005096">
    <property type="term" value="F:GTPase activator activity"/>
    <property type="evidence" value="ECO:0007669"/>
    <property type="project" value="UniProtKB-KW"/>
</dbReference>